<keyword evidence="2" id="KW-1185">Reference proteome</keyword>
<dbReference type="SUPFAM" id="SSF51445">
    <property type="entry name" value="(Trans)glycosidases"/>
    <property type="match status" value="1"/>
</dbReference>
<protein>
    <submittedName>
        <fullName evidence="1">Glycoside hydrolase family 79 protein</fullName>
    </submittedName>
</protein>
<dbReference type="GO" id="GO:0016787">
    <property type="term" value="F:hydrolase activity"/>
    <property type="evidence" value="ECO:0007669"/>
    <property type="project" value="UniProtKB-KW"/>
</dbReference>
<gene>
    <name evidence="1" type="ORF">K444DRAFT_646875</name>
</gene>
<dbReference type="OrthoDB" id="2831684at2759"/>
<dbReference type="Proteomes" id="UP000235371">
    <property type="component" value="Unassembled WGS sequence"/>
</dbReference>
<dbReference type="AlphaFoldDB" id="A0A2J6SQY5"/>
<sequence>MYKLKSQFLATCTATDSTTINAPIRVQSNGPTISISREIGALSIEFCYIIDYLGDLGSPNTFSRQLLQNIEDRIGAPPVIRIGGHTQDVARYCENCASTLANIFVPGNAEAVNVTFSKGLFEVLNNNVPSKQQFIFGLNLGQDDVQFPLSEVVAAEKYLRPERLRSFELGNEPDFFNVQRPHGWNVQIYAQQVVDWHSQIHHATKRTLSVQLGAFAQEPIYMGNFSLVELRQMGVATKIGHVTSLSDHTYPFSICDSKRAALVSLPNLMNHINTVQYFSQWASEIAAAKSQSIPFVIGETGSVSCHGKEGVSNSLGATLWSLDYMLHGAVLGMQSVYFHAGTPFYYSMWQPVVYNNTPAVVWPT</sequence>
<accession>A0A2J6SQY5</accession>
<proteinExistence type="predicted"/>
<dbReference type="EMBL" id="KZ613892">
    <property type="protein sequence ID" value="PMD53187.1"/>
    <property type="molecule type" value="Genomic_DNA"/>
</dbReference>
<dbReference type="PANTHER" id="PTHR36183:SF2">
    <property type="entry name" value="BETA-GLUCURONIDASE C-TERMINAL DOMAIN-CONTAINING PROTEIN"/>
    <property type="match status" value="1"/>
</dbReference>
<keyword evidence="1" id="KW-0378">Hydrolase</keyword>
<dbReference type="InParanoid" id="A0A2J6SQY5"/>
<reference evidence="1 2" key="1">
    <citation type="submission" date="2016-04" db="EMBL/GenBank/DDBJ databases">
        <title>A degradative enzymes factory behind the ericoid mycorrhizal symbiosis.</title>
        <authorList>
            <consortium name="DOE Joint Genome Institute"/>
            <person name="Martino E."/>
            <person name="Morin E."/>
            <person name="Grelet G."/>
            <person name="Kuo A."/>
            <person name="Kohler A."/>
            <person name="Daghino S."/>
            <person name="Barry K."/>
            <person name="Choi C."/>
            <person name="Cichocki N."/>
            <person name="Clum A."/>
            <person name="Copeland A."/>
            <person name="Hainaut M."/>
            <person name="Haridas S."/>
            <person name="Labutti K."/>
            <person name="Lindquist E."/>
            <person name="Lipzen A."/>
            <person name="Khouja H.-R."/>
            <person name="Murat C."/>
            <person name="Ohm R."/>
            <person name="Olson A."/>
            <person name="Spatafora J."/>
            <person name="Veneault-Fourrey C."/>
            <person name="Henrissat B."/>
            <person name="Grigoriev I."/>
            <person name="Martin F."/>
            <person name="Perotto S."/>
        </authorList>
    </citation>
    <scope>NUCLEOTIDE SEQUENCE [LARGE SCALE GENOMIC DNA]</scope>
    <source>
        <strain evidence="1 2">E</strain>
    </source>
</reference>
<evidence type="ECO:0000313" key="2">
    <source>
        <dbReference type="Proteomes" id="UP000235371"/>
    </source>
</evidence>
<name>A0A2J6SQY5_9HELO</name>
<dbReference type="Gene3D" id="3.20.20.80">
    <property type="entry name" value="Glycosidases"/>
    <property type="match status" value="1"/>
</dbReference>
<evidence type="ECO:0000313" key="1">
    <source>
        <dbReference type="EMBL" id="PMD53187.1"/>
    </source>
</evidence>
<dbReference type="RefSeq" id="XP_024730091.1">
    <property type="nucleotide sequence ID" value="XM_024885259.1"/>
</dbReference>
<dbReference type="InterPro" id="IPR017853">
    <property type="entry name" value="GH"/>
</dbReference>
<dbReference type="PANTHER" id="PTHR36183">
    <property type="entry name" value="BETA-GLUCURONIDASE"/>
    <property type="match status" value="1"/>
</dbReference>
<organism evidence="1 2">
    <name type="scientific">Hyaloscypha bicolor E</name>
    <dbReference type="NCBI Taxonomy" id="1095630"/>
    <lineage>
        <taxon>Eukaryota</taxon>
        <taxon>Fungi</taxon>
        <taxon>Dikarya</taxon>
        <taxon>Ascomycota</taxon>
        <taxon>Pezizomycotina</taxon>
        <taxon>Leotiomycetes</taxon>
        <taxon>Helotiales</taxon>
        <taxon>Hyaloscyphaceae</taxon>
        <taxon>Hyaloscypha</taxon>
        <taxon>Hyaloscypha bicolor</taxon>
    </lineage>
</organism>
<dbReference type="InterPro" id="IPR052974">
    <property type="entry name" value="GH79_Enzymes"/>
</dbReference>
<dbReference type="GeneID" id="36593336"/>